<dbReference type="GO" id="GO:0004160">
    <property type="term" value="F:dihydroxy-acid dehydratase activity"/>
    <property type="evidence" value="ECO:0007669"/>
    <property type="project" value="UniProtKB-EC"/>
</dbReference>
<keyword evidence="6" id="KW-1185">Reference proteome</keyword>
<reference evidence="5 6" key="1">
    <citation type="submission" date="2020-08" db="EMBL/GenBank/DDBJ databases">
        <title>Genomic Encyclopedia of Type Strains, Phase IV (KMG-IV): sequencing the most valuable type-strain genomes for metagenomic binning, comparative biology and taxonomic classification.</title>
        <authorList>
            <person name="Goeker M."/>
        </authorList>
    </citation>
    <scope>NUCLEOTIDE SEQUENCE [LARGE SCALE GENOMIC DNA]</scope>
    <source>
        <strain evidence="5 6">DSM 27057</strain>
    </source>
</reference>
<gene>
    <name evidence="5" type="ORF">GGR38_003594</name>
</gene>
<evidence type="ECO:0000256" key="1">
    <source>
        <dbReference type="ARBA" id="ARBA00006486"/>
    </source>
</evidence>
<proteinExistence type="inferred from homology"/>
<dbReference type="PROSITE" id="PS00886">
    <property type="entry name" value="ILVD_EDD_1"/>
    <property type="match status" value="1"/>
</dbReference>
<keyword evidence="2 5" id="KW-0456">Lyase</keyword>
<protein>
    <submittedName>
        <fullName evidence="5">Dihydroxy-acid dehydratase</fullName>
        <ecNumber evidence="5">4.2.1.9</ecNumber>
    </submittedName>
</protein>
<comment type="caution">
    <text evidence="5">The sequence shown here is derived from an EMBL/GenBank/DDBJ whole genome shotgun (WGS) entry which is preliminary data.</text>
</comment>
<dbReference type="Pfam" id="PF24877">
    <property type="entry name" value="ILV_EDD_C"/>
    <property type="match status" value="1"/>
</dbReference>
<dbReference type="Proteomes" id="UP000548867">
    <property type="component" value="Unassembled WGS sequence"/>
</dbReference>
<evidence type="ECO:0000256" key="2">
    <source>
        <dbReference type="ARBA" id="ARBA00023239"/>
    </source>
</evidence>
<sequence>MSHPAPLRSLAANSPVRRAHWLALGLSEEDLLKPKIAVVNSSSELAVCFAHLDGVARVVKDAIRAAGGVPFEVRTTAPSDFITGAGRQGSYILAARDLVTNDIEAQVEAAMLDGMVCLTSCDKTPPGHLMAAMRLDIPTLLVIGGYQASGEIDGDPVDIEDLFSGGVSEKLGKPGKHPIDEVAKQAIRGPGVCAGMATANTMHCVVEALGMCIAGSAPVRANSGKMFEAASAAGARIVDMVHEGLTPRRIMTPGAFRNAAAMVLAVSGSINAIKHLQATAVEGELDIDLFAIWEEMGRKVPVLSAVRPNGPVRIEGFEDAGGARAMLKQLESLLDRDVLVASGRTMGDDLADAGVEDAEIIRPLDRPISQGPSIAILKGSLAPESAVVKLGIRDGSRPEAFTGTARVFEDTASAMQAIAEGQLRKGDVLVLRGQGLKGGPAMGGGASLVLFAIDAAGLAKDVAFVTDGQLSGLCLKGLTIAEVAPEAAVGGPIGRLRDGDPIEIDVAARRMDVMIPAEELARRPGPGNAFAVPASGWLGVYRRDVQPMSTGAVLIDLD</sequence>
<comment type="similarity">
    <text evidence="1">Belongs to the IlvD/Edd family.</text>
</comment>
<dbReference type="InterPro" id="IPR020558">
    <property type="entry name" value="DiOHA_6PGluconate_deHydtase_CS"/>
</dbReference>
<evidence type="ECO:0000259" key="3">
    <source>
        <dbReference type="Pfam" id="PF00920"/>
    </source>
</evidence>
<dbReference type="InterPro" id="IPR056740">
    <property type="entry name" value="ILV_EDD_C"/>
</dbReference>
<dbReference type="EMBL" id="JACIDX010000015">
    <property type="protein sequence ID" value="MBB3956628.1"/>
    <property type="molecule type" value="Genomic_DNA"/>
</dbReference>
<evidence type="ECO:0000313" key="6">
    <source>
        <dbReference type="Proteomes" id="UP000548867"/>
    </source>
</evidence>
<evidence type="ECO:0000259" key="4">
    <source>
        <dbReference type="Pfam" id="PF24877"/>
    </source>
</evidence>
<evidence type="ECO:0000313" key="5">
    <source>
        <dbReference type="EMBL" id="MBB3956628.1"/>
    </source>
</evidence>
<dbReference type="EC" id="4.2.1.9" evidence="5"/>
<dbReference type="InterPro" id="IPR000581">
    <property type="entry name" value="ILV_EDD_N"/>
</dbReference>
<dbReference type="Gene3D" id="3.50.30.80">
    <property type="entry name" value="IlvD/EDD C-terminal domain-like"/>
    <property type="match status" value="1"/>
</dbReference>
<dbReference type="Pfam" id="PF00920">
    <property type="entry name" value="ILVD_EDD_N"/>
    <property type="match status" value="1"/>
</dbReference>
<dbReference type="InterPro" id="IPR042096">
    <property type="entry name" value="Dihydro-acid_dehy_C"/>
</dbReference>
<dbReference type="SUPFAM" id="SSF143975">
    <property type="entry name" value="IlvD/EDD N-terminal domain-like"/>
    <property type="match status" value="1"/>
</dbReference>
<dbReference type="SUPFAM" id="SSF52016">
    <property type="entry name" value="LeuD/IlvD-like"/>
    <property type="match status" value="1"/>
</dbReference>
<accession>A0A7W6CHG5</accession>
<dbReference type="PANTHER" id="PTHR43661:SF3">
    <property type="entry name" value="D-XYLONATE DEHYDRATASE YAGF-RELATED"/>
    <property type="match status" value="1"/>
</dbReference>
<name>A0A7W6CHG5_9SPHN</name>
<dbReference type="PANTHER" id="PTHR43661">
    <property type="entry name" value="D-XYLONATE DEHYDRATASE"/>
    <property type="match status" value="1"/>
</dbReference>
<feature type="domain" description="Dihydroxy-acid/6-phosphogluconate dehydratase N-terminal" evidence="3">
    <location>
        <begin position="33"/>
        <end position="348"/>
    </location>
</feature>
<feature type="domain" description="Dihydroxy-acid/6-phosphogluconate dehydratase C-terminal" evidence="4">
    <location>
        <begin position="359"/>
        <end position="552"/>
    </location>
</feature>
<dbReference type="RefSeq" id="WP_183627493.1">
    <property type="nucleotide sequence ID" value="NZ_JACIDX010000015.1"/>
</dbReference>
<dbReference type="AlphaFoldDB" id="A0A7W6CHG5"/>
<organism evidence="5 6">
    <name type="scientific">Novosphingobium sediminicola</name>
    <dbReference type="NCBI Taxonomy" id="563162"/>
    <lineage>
        <taxon>Bacteria</taxon>
        <taxon>Pseudomonadati</taxon>
        <taxon>Pseudomonadota</taxon>
        <taxon>Alphaproteobacteria</taxon>
        <taxon>Sphingomonadales</taxon>
        <taxon>Sphingomonadaceae</taxon>
        <taxon>Novosphingobium</taxon>
    </lineage>
</organism>
<dbReference type="InterPro" id="IPR037237">
    <property type="entry name" value="IlvD/EDD_N"/>
</dbReference>
<dbReference type="GO" id="GO:0005829">
    <property type="term" value="C:cytosol"/>
    <property type="evidence" value="ECO:0007669"/>
    <property type="project" value="TreeGrafter"/>
</dbReference>